<proteinExistence type="predicted"/>
<evidence type="ECO:0000256" key="6">
    <source>
        <dbReference type="ARBA" id="ARBA00048679"/>
    </source>
</evidence>
<evidence type="ECO:0000259" key="9">
    <source>
        <dbReference type="Pfam" id="PF14380"/>
    </source>
</evidence>
<evidence type="ECO:0000256" key="1">
    <source>
        <dbReference type="ARBA" id="ARBA00004167"/>
    </source>
</evidence>
<evidence type="ECO:0000256" key="7">
    <source>
        <dbReference type="SAM" id="SignalP"/>
    </source>
</evidence>
<dbReference type="InterPro" id="IPR025287">
    <property type="entry name" value="WAK_GUB"/>
</dbReference>
<comment type="catalytic activity">
    <reaction evidence="5">
        <text>L-threonyl-[protein] + ATP = O-phospho-L-threonyl-[protein] + ADP + H(+)</text>
        <dbReference type="Rhea" id="RHEA:46608"/>
        <dbReference type="Rhea" id="RHEA-COMP:11060"/>
        <dbReference type="Rhea" id="RHEA-COMP:11605"/>
        <dbReference type="ChEBI" id="CHEBI:15378"/>
        <dbReference type="ChEBI" id="CHEBI:30013"/>
        <dbReference type="ChEBI" id="CHEBI:30616"/>
        <dbReference type="ChEBI" id="CHEBI:61977"/>
        <dbReference type="ChEBI" id="CHEBI:456216"/>
        <dbReference type="EC" id="2.7.11.1"/>
    </reaction>
</comment>
<evidence type="ECO:0000256" key="3">
    <source>
        <dbReference type="ARBA" id="ARBA00022729"/>
    </source>
</evidence>
<dbReference type="PANTHER" id="PTHR33138:SF85">
    <property type="entry name" value="LEAF RUST 10 DISEASE-RESISTANCE LOCUS RECEPTOR-LIKE PROTEIN KINASE-LIKE 2.7 ISOFORM X1"/>
    <property type="match status" value="1"/>
</dbReference>
<sequence>MEAFMLFLTLFFFLLSAFPLFHCQPDNEYRDCQPSPCGKVGNISYPFWSEESGQPHYCVRPEFKLNCPQLKDKDDYPSIQIGSQTFNVTFIEPENHNMTLIRTDFVYNNCSSQNWSNTSVSTSFNVFRYDELYVKNVTLFYNCPSNYSTEGFEFPCQPPTSYGSNSSNYAFYSEYVVNELQLPDLIENCKRRIQVPVVEPDVPPQLYSQILKQALDDGLIAVKYKVDELCQKCWDSDGRCGWNDTSPFICYCRDGQYPLTCPDSSHSSSMRLFTLLPLPFSF</sequence>
<accession>A0AAE1TCV3</accession>
<feature type="chain" id="PRO_5042027455" description="non-specific serine/threonine protein kinase" evidence="7">
    <location>
        <begin position="24"/>
        <end position="282"/>
    </location>
</feature>
<evidence type="ECO:0000313" key="10">
    <source>
        <dbReference type="EMBL" id="KAK4280772.1"/>
    </source>
</evidence>
<dbReference type="PANTHER" id="PTHR33138">
    <property type="entry name" value="OS01G0690200 PROTEIN"/>
    <property type="match status" value="1"/>
</dbReference>
<protein>
    <recommendedName>
        <fullName evidence="2">non-specific serine/threonine protein kinase</fullName>
        <ecNumber evidence="2">2.7.11.1</ecNumber>
    </recommendedName>
</protein>
<evidence type="ECO:0000256" key="4">
    <source>
        <dbReference type="ARBA" id="ARBA00023180"/>
    </source>
</evidence>
<dbReference type="EC" id="2.7.11.1" evidence="2"/>
<keyword evidence="3 7" id="KW-0732">Signal</keyword>
<feature type="domain" description="Wall-associated receptor kinase C-terminal" evidence="9">
    <location>
        <begin position="165"/>
        <end position="255"/>
    </location>
</feature>
<evidence type="ECO:0000256" key="2">
    <source>
        <dbReference type="ARBA" id="ARBA00012513"/>
    </source>
</evidence>
<evidence type="ECO:0000259" key="8">
    <source>
        <dbReference type="Pfam" id="PF13947"/>
    </source>
</evidence>
<dbReference type="EMBL" id="JAWXYG010000002">
    <property type="protein sequence ID" value="KAK4280772.1"/>
    <property type="molecule type" value="Genomic_DNA"/>
</dbReference>
<keyword evidence="11" id="KW-1185">Reference proteome</keyword>
<feature type="signal peptide" evidence="7">
    <location>
        <begin position="1"/>
        <end position="23"/>
    </location>
</feature>
<dbReference type="GO" id="GO:0030247">
    <property type="term" value="F:polysaccharide binding"/>
    <property type="evidence" value="ECO:0007669"/>
    <property type="project" value="InterPro"/>
</dbReference>
<evidence type="ECO:0000313" key="11">
    <source>
        <dbReference type="Proteomes" id="UP001293593"/>
    </source>
</evidence>
<dbReference type="GO" id="GO:0004674">
    <property type="term" value="F:protein serine/threonine kinase activity"/>
    <property type="evidence" value="ECO:0007669"/>
    <property type="project" value="UniProtKB-EC"/>
</dbReference>
<dbReference type="GO" id="GO:0016020">
    <property type="term" value="C:membrane"/>
    <property type="evidence" value="ECO:0007669"/>
    <property type="project" value="UniProtKB-SubCell"/>
</dbReference>
<reference evidence="10" key="1">
    <citation type="submission" date="2023-10" db="EMBL/GenBank/DDBJ databases">
        <title>Chromosome-level genome of the transformable northern wattle, Acacia crassicarpa.</title>
        <authorList>
            <person name="Massaro I."/>
            <person name="Sinha N.R."/>
            <person name="Poethig S."/>
            <person name="Leichty A.R."/>
        </authorList>
    </citation>
    <scope>NUCLEOTIDE SEQUENCE</scope>
    <source>
        <strain evidence="10">Acra3RX</strain>
        <tissue evidence="10">Leaf</tissue>
    </source>
</reference>
<keyword evidence="4" id="KW-0325">Glycoprotein</keyword>
<dbReference type="Proteomes" id="UP001293593">
    <property type="component" value="Unassembled WGS sequence"/>
</dbReference>
<dbReference type="AlphaFoldDB" id="A0AAE1TCV3"/>
<comment type="subcellular location">
    <subcellularLocation>
        <location evidence="1">Membrane</location>
        <topology evidence="1">Single-pass membrane protein</topology>
    </subcellularLocation>
</comment>
<name>A0AAE1TCV3_9FABA</name>
<comment type="catalytic activity">
    <reaction evidence="6">
        <text>L-seryl-[protein] + ATP = O-phospho-L-seryl-[protein] + ADP + H(+)</text>
        <dbReference type="Rhea" id="RHEA:17989"/>
        <dbReference type="Rhea" id="RHEA-COMP:9863"/>
        <dbReference type="Rhea" id="RHEA-COMP:11604"/>
        <dbReference type="ChEBI" id="CHEBI:15378"/>
        <dbReference type="ChEBI" id="CHEBI:29999"/>
        <dbReference type="ChEBI" id="CHEBI:30616"/>
        <dbReference type="ChEBI" id="CHEBI:83421"/>
        <dbReference type="ChEBI" id="CHEBI:456216"/>
        <dbReference type="EC" id="2.7.11.1"/>
    </reaction>
</comment>
<gene>
    <name evidence="10" type="ORF">QN277_012350</name>
</gene>
<feature type="domain" description="Wall-associated receptor kinase galacturonan-binding" evidence="8">
    <location>
        <begin position="32"/>
        <end position="101"/>
    </location>
</feature>
<organism evidence="10 11">
    <name type="scientific">Acacia crassicarpa</name>
    <name type="common">northern wattle</name>
    <dbReference type="NCBI Taxonomy" id="499986"/>
    <lineage>
        <taxon>Eukaryota</taxon>
        <taxon>Viridiplantae</taxon>
        <taxon>Streptophyta</taxon>
        <taxon>Embryophyta</taxon>
        <taxon>Tracheophyta</taxon>
        <taxon>Spermatophyta</taxon>
        <taxon>Magnoliopsida</taxon>
        <taxon>eudicotyledons</taxon>
        <taxon>Gunneridae</taxon>
        <taxon>Pentapetalae</taxon>
        <taxon>rosids</taxon>
        <taxon>fabids</taxon>
        <taxon>Fabales</taxon>
        <taxon>Fabaceae</taxon>
        <taxon>Caesalpinioideae</taxon>
        <taxon>mimosoid clade</taxon>
        <taxon>Acacieae</taxon>
        <taxon>Acacia</taxon>
    </lineage>
</organism>
<comment type="caution">
    <text evidence="10">The sequence shown here is derived from an EMBL/GenBank/DDBJ whole genome shotgun (WGS) entry which is preliminary data.</text>
</comment>
<dbReference type="InterPro" id="IPR032872">
    <property type="entry name" value="WAK_assoc_C"/>
</dbReference>
<dbReference type="Pfam" id="PF14380">
    <property type="entry name" value="WAK_assoc"/>
    <property type="match status" value="1"/>
</dbReference>
<evidence type="ECO:0000256" key="5">
    <source>
        <dbReference type="ARBA" id="ARBA00047899"/>
    </source>
</evidence>
<dbReference type="Pfam" id="PF13947">
    <property type="entry name" value="GUB_WAK_bind"/>
    <property type="match status" value="1"/>
</dbReference>